<accession>Q240Z8</accession>
<name>Q240Z8_TETTS</name>
<keyword evidence="2" id="KW-1185">Reference proteome</keyword>
<dbReference type="InParanoid" id="Q240Z8"/>
<dbReference type="Proteomes" id="UP000009168">
    <property type="component" value="Unassembled WGS sequence"/>
</dbReference>
<dbReference type="RefSeq" id="XP_001022511.2">
    <property type="nucleotide sequence ID" value="XM_001022511.2"/>
</dbReference>
<dbReference type="GeneID" id="7822912"/>
<sequence>MQSNQVSQQYFNSQQQHRNQNNMNYFLDPSLQFVKSDFQSRSNQHSSLINYQIDSPTITEIRQHKKLMQIFNKDIKNKDNINNYLTEQVKKSKDNLEDINQFVQKQNLILLNNKQKQNMIATFNDLKTKANERQFKTSRISQTNDDKKKSKSQHQQNMLQNLDQQLHLNQQCIQEKNCSCAKCQIKVIYEKIGPYHFHQKQDDNIISQVLEQKGQQVKSLNYSTQDNCQIYPDIQNIQQDQRTQDNSYVKKSLSYYQNNTLQKSILSNQIEQFQDNNTFNLPESSRNSLSGSTCFNDAINQQQQVKAQEVLQSGFYNKQQEDVSKEQMLSQMYDQNTQLQQLIKDQQDYIQILYKQMVLYQNLLDHYKIPYSQTKNKLQPSESNFSLQGSTAAPSPVISQLCHSSRTSDFGQLDQIDSSNQEQYNQFIIQDKNQQTQNFKQLYEQFNLATAKAKLNAMQQQQKVISNECQAKNIKYDNKSIQQNNFFNSGVLEKNTCEAKNFLVKSFVNGCSSNNLPINQSNDEKQLQKLNKNSIECFQQRRKSIFNQNSNQMQNQDSIKNDDDQIISSNTVSNCQSKFYSSNESPIKIYQDLQKFCLSSQNLDQQIQNHYMINSARNFSSTSSPQKQVNHQVDIQDMMQSFKIRFRNFLQNLKKKSIEKPSQFSRKNMLINKSLIDKSANQNNYRQQMFMSPQCSPQNKNNSKGKQMIHQEQFSTFQLPFQRKQNQQYFCTLNKIIESQKLTNF</sequence>
<organism evidence="1 2">
    <name type="scientific">Tetrahymena thermophila (strain SB210)</name>
    <dbReference type="NCBI Taxonomy" id="312017"/>
    <lineage>
        <taxon>Eukaryota</taxon>
        <taxon>Sar</taxon>
        <taxon>Alveolata</taxon>
        <taxon>Ciliophora</taxon>
        <taxon>Intramacronucleata</taxon>
        <taxon>Oligohymenophorea</taxon>
        <taxon>Hymenostomatida</taxon>
        <taxon>Tetrahymenina</taxon>
        <taxon>Tetrahymenidae</taxon>
        <taxon>Tetrahymena</taxon>
    </lineage>
</organism>
<evidence type="ECO:0000313" key="1">
    <source>
        <dbReference type="EMBL" id="EAS02266.2"/>
    </source>
</evidence>
<reference evidence="2" key="1">
    <citation type="journal article" date="2006" name="PLoS Biol.">
        <title>Macronuclear genome sequence of the ciliate Tetrahymena thermophila, a model eukaryote.</title>
        <authorList>
            <person name="Eisen J.A."/>
            <person name="Coyne R.S."/>
            <person name="Wu M."/>
            <person name="Wu D."/>
            <person name="Thiagarajan M."/>
            <person name="Wortman J.R."/>
            <person name="Badger J.H."/>
            <person name="Ren Q."/>
            <person name="Amedeo P."/>
            <person name="Jones K.M."/>
            <person name="Tallon L.J."/>
            <person name="Delcher A.L."/>
            <person name="Salzberg S.L."/>
            <person name="Silva J.C."/>
            <person name="Haas B.J."/>
            <person name="Majoros W.H."/>
            <person name="Farzad M."/>
            <person name="Carlton J.M."/>
            <person name="Smith R.K. Jr."/>
            <person name="Garg J."/>
            <person name="Pearlman R.E."/>
            <person name="Karrer K.M."/>
            <person name="Sun L."/>
            <person name="Manning G."/>
            <person name="Elde N.C."/>
            <person name="Turkewitz A.P."/>
            <person name="Asai D.J."/>
            <person name="Wilkes D.E."/>
            <person name="Wang Y."/>
            <person name="Cai H."/>
            <person name="Collins K."/>
            <person name="Stewart B.A."/>
            <person name="Lee S.R."/>
            <person name="Wilamowska K."/>
            <person name="Weinberg Z."/>
            <person name="Ruzzo W.L."/>
            <person name="Wloga D."/>
            <person name="Gaertig J."/>
            <person name="Frankel J."/>
            <person name="Tsao C.-C."/>
            <person name="Gorovsky M.A."/>
            <person name="Keeling P.J."/>
            <person name="Waller R.F."/>
            <person name="Patron N.J."/>
            <person name="Cherry J.M."/>
            <person name="Stover N.A."/>
            <person name="Krieger C.J."/>
            <person name="del Toro C."/>
            <person name="Ryder H.F."/>
            <person name="Williamson S.C."/>
            <person name="Barbeau R.A."/>
            <person name="Hamilton E.P."/>
            <person name="Orias E."/>
        </authorList>
    </citation>
    <scope>NUCLEOTIDE SEQUENCE [LARGE SCALE GENOMIC DNA]</scope>
    <source>
        <strain evidence="2">SB210</strain>
    </source>
</reference>
<gene>
    <name evidence="1" type="ORF">TTHERM_00622860</name>
</gene>
<dbReference type="KEGG" id="tet:TTHERM_00622860"/>
<dbReference type="AlphaFoldDB" id="Q240Z8"/>
<dbReference type="HOGENOM" id="CLU_405202_0_0_1"/>
<dbReference type="EMBL" id="GG662540">
    <property type="protein sequence ID" value="EAS02266.2"/>
    <property type="molecule type" value="Genomic_DNA"/>
</dbReference>
<protein>
    <submittedName>
        <fullName evidence="1">Uncharacterized protein</fullName>
    </submittedName>
</protein>
<evidence type="ECO:0000313" key="2">
    <source>
        <dbReference type="Proteomes" id="UP000009168"/>
    </source>
</evidence>
<proteinExistence type="predicted"/>